<sequence>MAYPEIQTFCQKHGLTFEVVDMRWGVRDYASVDHMTTDLCLKEIEACRKTSIGPYFIGLVGNRYGYRPIPRVIGEEEFNILYKKIHKDEAQAQLLTHWFWKDINSVPPIYVFQPITIHLPHFSDTSPSHAELQVKETKEWRETEKQLSQALRSAAENAQKEGLITLEQKHKYFKSVTEWEIESGFLASDTDEAGSTIFFREVKDIDHCKDNILQILDVKEDGSPDSEAGDLLEDLKSHIIQKHPNKVKKLTVELSKQTSKTSYFQKLCDQVIALVNHQILKCLSTREKEISESQKQHPWLGGLLQEITHHLQLSRTKSKVFCGRQEMLQTIVDRVRNSEACVQSPLVIYGASGSGKTALMCKAFELLRQSTSSDHVLVLRLFGTSPQSSEIHDVLKSICYQVCLALDLPLPTAQVTNIYSETVRFFHQILRTVSSQRSETLVLFLDSLDQLSSSEGAHHLHWLPKECPAKVHIVLSTLPNEGDILNTLRENILDVASYLEVQPLSAEQGGQVIEMLMSSAGRKLTPAQLDIVLNSFRKCGQPLLLKLAFDEAKRWSSYTPPSELQIATSTKEAVYQLYQRMEKVHGKLLVSHALGYIAACRTGLSEAELKDILSIDDEVLADIYQYWAPPRSDVIRIPVLSWTHLRHDLDEYLVERQADGTTVLGLYHRQFIEVAQEMYLRDSEKKKRHHTLAEYFLGTWSMGTLRWINLPLLKKSLSADRKVAPQPLWFSNDMPNLRKMNELPYHLLYAGNFDELQREILGNMNWISSKIVACGINSVIKDFDMCVKHITSGEVKLVHDTLRLFQPTINFIDGQIDPCIIYVEMLARLHFFKLSCPSFIGDLCQQCFTWFEQYQNPTLIPISGFFQPPGGPLQTTLTGFKKGVTVMEVCPYKDLVVVGSDDGTMIVWHTKDIEVIHTLHGHSAGILCVKFFCQGTRAVSGALDNTLLLWNLVTGKKYMTIQEDHTIYENAYLHVDEKSGIIYSAAGSQVYGWNLESGAPVMCLSPGVPGFPLQAAVFSPQQTVMTVTEGGTVHIWESTTGQLRGSRQIPGIDAEAANPVCSCVIPKYGKMAVGFKNGLLGLISTGGGVSAEKLPSAINFLVASDNESLFAAGKQIMFCFYDFNLKFLHLHSGFGKQVQVFRADSNTLRTLLGSCLEHDDMVKTAVIDSHKNIIVTGSQDETIRVWSLSKRAALLDTFFGMGVSVTGLALNGNTLISSSNTAYYLKLWNLDYDQKHKTLPPFQDRSGCVALSNGGNRVYFPKTGDRHKIVVWDTVQGLMTDILEASSEVTCLEVANAKKILFCGLISGTVLAFPLDQRQNVACIPPPDHNLAVICLSISKQENCLAVAHHNMILLYEVTKGDPLPMLDGPVHSIHPQVPSAVSNVAIFEDLRVIYGTERGDICLFSPEKEEQCLDSHANKVTCLETSSKEIYALSGCEDSIQRLWNMETGCWEHEMCYKGFFFEGVDCACFSPDDCYIYTGSKDRAIKVWDVSTGSLLAVQYVYATVTRIVSTPDGFIGTTRLGYVIREKFQCPETISPQYNPLQNIKATCNVKSRKPKCANKTIQSEVKSEKKWWRCRDQANKNSQICHIV</sequence>
<dbReference type="Pfam" id="PF00400">
    <property type="entry name" value="WD40"/>
    <property type="match status" value="4"/>
</dbReference>
<dbReference type="Gene3D" id="3.40.50.300">
    <property type="entry name" value="P-loop containing nucleotide triphosphate hydrolases"/>
    <property type="match status" value="1"/>
</dbReference>
<dbReference type="SUPFAM" id="SSF50998">
    <property type="entry name" value="Quinoprotein alcohol dehydrogenase-like"/>
    <property type="match status" value="1"/>
</dbReference>
<dbReference type="SUPFAM" id="SSF52540">
    <property type="entry name" value="P-loop containing nucleoside triphosphate hydrolases"/>
    <property type="match status" value="1"/>
</dbReference>
<evidence type="ECO:0000256" key="1">
    <source>
        <dbReference type="ARBA" id="ARBA00022574"/>
    </source>
</evidence>
<dbReference type="Pfam" id="PF05729">
    <property type="entry name" value="NACHT"/>
    <property type="match status" value="1"/>
</dbReference>
<dbReference type="PROSITE" id="PS50294">
    <property type="entry name" value="WD_REPEATS_REGION"/>
    <property type="match status" value="3"/>
</dbReference>
<dbReference type="InterPro" id="IPR043365">
    <property type="entry name" value="NWD1"/>
</dbReference>
<feature type="repeat" description="WD" evidence="3">
    <location>
        <begin position="1414"/>
        <end position="1450"/>
    </location>
</feature>
<dbReference type="InterPro" id="IPR001680">
    <property type="entry name" value="WD40_rpt"/>
</dbReference>
<dbReference type="InterPro" id="IPR011047">
    <property type="entry name" value="Quinoprotein_ADH-like_sf"/>
</dbReference>
<keyword evidence="1 3" id="KW-0853">WD repeat</keyword>
<accession>A0AAV3ALM9</accession>
<dbReference type="InterPro" id="IPR020472">
    <property type="entry name" value="WD40_PAC1"/>
</dbReference>
<feature type="repeat" description="WD" evidence="3">
    <location>
        <begin position="919"/>
        <end position="960"/>
    </location>
</feature>
<name>A0AAV3ALM9_PYXAD</name>
<dbReference type="SMART" id="SM00320">
    <property type="entry name" value="WD40"/>
    <property type="match status" value="8"/>
</dbReference>
<dbReference type="SUPFAM" id="SSF50978">
    <property type="entry name" value="WD40 repeat-like"/>
    <property type="match status" value="1"/>
</dbReference>
<dbReference type="PANTHER" id="PTHR45013:SF1">
    <property type="entry name" value="NACHT DOMAIN- AND WD REPEAT-CONTAINING PROTEIN 1"/>
    <property type="match status" value="1"/>
</dbReference>
<feature type="domain" description="NACHT" evidence="4">
    <location>
        <begin position="345"/>
        <end position="517"/>
    </location>
</feature>
<dbReference type="Proteomes" id="UP001181693">
    <property type="component" value="Unassembled WGS sequence"/>
</dbReference>
<dbReference type="InterPro" id="IPR019775">
    <property type="entry name" value="WD40_repeat_CS"/>
</dbReference>
<evidence type="ECO:0000313" key="7">
    <source>
        <dbReference type="Proteomes" id="UP001181693"/>
    </source>
</evidence>
<feature type="repeat" description="WD" evidence="3">
    <location>
        <begin position="1155"/>
        <end position="1196"/>
    </location>
</feature>
<dbReference type="PROSITE" id="PS00678">
    <property type="entry name" value="WD_REPEATS_1"/>
    <property type="match status" value="2"/>
</dbReference>
<comment type="caution">
    <text evidence="6">The sequence shown here is derived from an EMBL/GenBank/DDBJ whole genome shotgun (WGS) entry which is preliminary data.</text>
</comment>
<evidence type="ECO:0000256" key="3">
    <source>
        <dbReference type="PROSITE-ProRule" id="PRU00221"/>
    </source>
</evidence>
<gene>
    <name evidence="6" type="ORF">GDO54_008709</name>
</gene>
<dbReference type="PRINTS" id="PR00320">
    <property type="entry name" value="GPROTEINBRPT"/>
</dbReference>
<keyword evidence="7" id="KW-1185">Reference proteome</keyword>
<evidence type="ECO:0000259" key="4">
    <source>
        <dbReference type="Pfam" id="PF05729"/>
    </source>
</evidence>
<dbReference type="InterPro" id="IPR057588">
    <property type="entry name" value="NWD1/2-like_WH"/>
</dbReference>
<evidence type="ECO:0000256" key="2">
    <source>
        <dbReference type="ARBA" id="ARBA00022737"/>
    </source>
</evidence>
<dbReference type="InterPro" id="IPR015943">
    <property type="entry name" value="WD40/YVTN_repeat-like_dom_sf"/>
</dbReference>
<proteinExistence type="predicted"/>
<reference evidence="6" key="1">
    <citation type="thesis" date="2020" institute="ProQuest LLC" country="789 East Eisenhower Parkway, Ann Arbor, MI, USA">
        <title>Comparative Genomics and Chromosome Evolution.</title>
        <authorList>
            <person name="Mudd A.B."/>
        </authorList>
    </citation>
    <scope>NUCLEOTIDE SEQUENCE</scope>
    <source>
        <strain evidence="6">1538</strain>
        <tissue evidence="6">Blood</tissue>
    </source>
</reference>
<organism evidence="6 7">
    <name type="scientific">Pyxicephalus adspersus</name>
    <name type="common">African bullfrog</name>
    <dbReference type="NCBI Taxonomy" id="30357"/>
    <lineage>
        <taxon>Eukaryota</taxon>
        <taxon>Metazoa</taxon>
        <taxon>Chordata</taxon>
        <taxon>Craniata</taxon>
        <taxon>Vertebrata</taxon>
        <taxon>Euteleostomi</taxon>
        <taxon>Amphibia</taxon>
        <taxon>Batrachia</taxon>
        <taxon>Anura</taxon>
        <taxon>Neobatrachia</taxon>
        <taxon>Ranoidea</taxon>
        <taxon>Pyxicephalidae</taxon>
        <taxon>Pyxicephalinae</taxon>
        <taxon>Pyxicephalus</taxon>
    </lineage>
</organism>
<dbReference type="EMBL" id="DYDO01000003">
    <property type="protein sequence ID" value="DBA28324.1"/>
    <property type="molecule type" value="Genomic_DNA"/>
</dbReference>
<dbReference type="Pfam" id="PF25469">
    <property type="entry name" value="WHD_NWD1"/>
    <property type="match status" value="1"/>
</dbReference>
<feature type="repeat" description="WD" evidence="3">
    <location>
        <begin position="1466"/>
        <end position="1500"/>
    </location>
</feature>
<feature type="domain" description="NWD1/2-like winged helix-turn-helix" evidence="5">
    <location>
        <begin position="571"/>
        <end position="684"/>
    </location>
</feature>
<dbReference type="PROSITE" id="PS50082">
    <property type="entry name" value="WD_REPEATS_2"/>
    <property type="match status" value="5"/>
</dbReference>
<dbReference type="PANTHER" id="PTHR45013">
    <property type="entry name" value="NACHT DOMAIN- AND WD REPEAT-CONTAINING PROTEIN 1"/>
    <property type="match status" value="1"/>
</dbReference>
<dbReference type="Gene3D" id="2.130.10.10">
    <property type="entry name" value="YVTN repeat-like/Quinoprotein amine dehydrogenase"/>
    <property type="match status" value="3"/>
</dbReference>
<dbReference type="Gene3D" id="1.25.40.370">
    <property type="match status" value="1"/>
</dbReference>
<evidence type="ECO:0000313" key="6">
    <source>
        <dbReference type="EMBL" id="DBA28324.1"/>
    </source>
</evidence>
<evidence type="ECO:0000259" key="5">
    <source>
        <dbReference type="Pfam" id="PF25469"/>
    </source>
</evidence>
<dbReference type="InterPro" id="IPR036322">
    <property type="entry name" value="WD40_repeat_dom_sf"/>
</dbReference>
<dbReference type="InterPro" id="IPR007111">
    <property type="entry name" value="NACHT_NTPase"/>
</dbReference>
<protein>
    <submittedName>
        <fullName evidence="6">Uncharacterized protein</fullName>
    </submittedName>
</protein>
<feature type="repeat" description="WD" evidence="3">
    <location>
        <begin position="877"/>
        <end position="918"/>
    </location>
</feature>
<keyword evidence="2" id="KW-0677">Repeat</keyword>
<dbReference type="InterPro" id="IPR027417">
    <property type="entry name" value="P-loop_NTPase"/>
</dbReference>